<keyword evidence="4" id="KW-0808">Transferase</keyword>
<proteinExistence type="inferred from homology"/>
<keyword evidence="3" id="KW-0032">Aminotransferase</keyword>
<dbReference type="InterPro" id="IPR015424">
    <property type="entry name" value="PyrdxlP-dep_Trfase"/>
</dbReference>
<dbReference type="InterPro" id="IPR015421">
    <property type="entry name" value="PyrdxlP-dep_Trfase_major"/>
</dbReference>
<comment type="catalytic activity">
    <reaction evidence="9">
        <text>L-alanine + 2-oxoglutarate = pyruvate + L-glutamate</text>
        <dbReference type="Rhea" id="RHEA:19453"/>
        <dbReference type="ChEBI" id="CHEBI:15361"/>
        <dbReference type="ChEBI" id="CHEBI:16810"/>
        <dbReference type="ChEBI" id="CHEBI:29985"/>
        <dbReference type="ChEBI" id="CHEBI:57972"/>
        <dbReference type="EC" id="2.6.1.2"/>
    </reaction>
</comment>
<dbReference type="AlphaFoldDB" id="A0A3B4AR43"/>
<protein>
    <recommendedName>
        <fullName evidence="8">alanine transaminase</fullName>
        <ecNumber evidence="8">2.6.1.2</ecNumber>
    </recommendedName>
</protein>
<dbReference type="Ensembl" id="ENSPMGT00000020445.1">
    <property type="protein sequence ID" value="ENSPMGP00000019175.1"/>
    <property type="gene ID" value="ENSPMGG00000015577.1"/>
</dbReference>
<dbReference type="Gene3D" id="3.40.640.10">
    <property type="entry name" value="Type I PLP-dependent aspartate aminotransferase-like (Major domain)"/>
    <property type="match status" value="1"/>
</dbReference>
<dbReference type="InterPro" id="IPR045088">
    <property type="entry name" value="ALAT1/2-like"/>
</dbReference>
<comment type="cofactor">
    <cofactor evidence="1">
        <name>pyridoxal 5'-phosphate</name>
        <dbReference type="ChEBI" id="CHEBI:597326"/>
    </cofactor>
</comment>
<reference evidence="12" key="1">
    <citation type="submission" date="2025-08" db="UniProtKB">
        <authorList>
            <consortium name="Ensembl"/>
        </authorList>
    </citation>
    <scope>IDENTIFICATION</scope>
</reference>
<dbReference type="PANTHER" id="PTHR11751">
    <property type="entry name" value="ALANINE AMINOTRANSFERASE"/>
    <property type="match status" value="1"/>
</dbReference>
<dbReference type="GO" id="GO:0042853">
    <property type="term" value="P:L-alanine catabolic process"/>
    <property type="evidence" value="ECO:0007669"/>
    <property type="project" value="UniProtKB-UniPathway"/>
</dbReference>
<comment type="subunit">
    <text evidence="2">Homodimer.</text>
</comment>
<dbReference type="PANTHER" id="PTHR11751:SF469">
    <property type="entry name" value="ALANINE TRANSAMINASE"/>
    <property type="match status" value="1"/>
</dbReference>
<evidence type="ECO:0000256" key="6">
    <source>
        <dbReference type="ARBA" id="ARBA00025708"/>
    </source>
</evidence>
<sequence>MIVHPHFDLCLLKATLGHKRMWVFLFILIVFIVYASFLCLVQVLAGCVYPPLLEDRTFPVDVRQRSETLLDACEERSVGSYTDSSGLDHVRHSIAEFITSRDGVPCSASNVFISGGSQRVMVKLLAGTEWDFPTGVLTPMPPPLTLPMLLDEAGVSLEPYRLNKDHKWAVNVDELYRTLTTARWRCKPRAIFISNPSNPTGHVQSRKSIQEVIRFAAAAGLLLLVDEVSICIDYIQLKVLYYTKWMLLSFKPCYNDVSSSKTIMDLCGLRAGFMELVNIDPRVMHFVDTMLCTDISTPVMGQLALDLMVKPPKPGDASYHTYTEVQPKNTPCEVLNNLPGVSCESAVGGVYLYPCVNVPVAVVTQAEVSLSFTKTIKRLISGLTASKNYRKNNKEKCHSSLKGESMR</sequence>
<dbReference type="Pfam" id="PF00155">
    <property type="entry name" value="Aminotran_1_2"/>
    <property type="match status" value="1"/>
</dbReference>
<evidence type="ECO:0000256" key="3">
    <source>
        <dbReference type="ARBA" id="ARBA00022576"/>
    </source>
</evidence>
<keyword evidence="10" id="KW-0472">Membrane</keyword>
<reference evidence="12" key="2">
    <citation type="submission" date="2025-09" db="UniProtKB">
        <authorList>
            <consortium name="Ensembl"/>
        </authorList>
    </citation>
    <scope>IDENTIFICATION</scope>
</reference>
<evidence type="ECO:0000259" key="11">
    <source>
        <dbReference type="Pfam" id="PF00155"/>
    </source>
</evidence>
<dbReference type="SUPFAM" id="SSF53383">
    <property type="entry name" value="PLP-dependent transferases"/>
    <property type="match status" value="1"/>
</dbReference>
<comment type="pathway">
    <text evidence="6">Amino-acid degradation; L-alanine degradation via transaminase pathway; pyruvate from L-alanine: step 1/1.</text>
</comment>
<keyword evidence="10" id="KW-1133">Transmembrane helix</keyword>
<name>A0A3B4AR43_9GOBI</name>
<accession>A0A3B4AR43</accession>
<feature type="domain" description="Aminotransferase class I/classII large" evidence="11">
    <location>
        <begin position="68"/>
        <end position="228"/>
    </location>
</feature>
<keyword evidence="10" id="KW-0812">Transmembrane</keyword>
<dbReference type="InterPro" id="IPR004839">
    <property type="entry name" value="Aminotransferase_I/II_large"/>
</dbReference>
<evidence type="ECO:0000256" key="10">
    <source>
        <dbReference type="SAM" id="Phobius"/>
    </source>
</evidence>
<dbReference type="UniPathway" id="UPA00528">
    <property type="reaction ID" value="UER00586"/>
</dbReference>
<dbReference type="EC" id="2.6.1.2" evidence="8"/>
<evidence type="ECO:0000256" key="9">
    <source>
        <dbReference type="ARBA" id="ARBA00047412"/>
    </source>
</evidence>
<keyword evidence="5" id="KW-0663">Pyridoxal phosphate</keyword>
<evidence type="ECO:0000256" key="5">
    <source>
        <dbReference type="ARBA" id="ARBA00022898"/>
    </source>
</evidence>
<evidence type="ECO:0000256" key="2">
    <source>
        <dbReference type="ARBA" id="ARBA00011738"/>
    </source>
</evidence>
<dbReference type="GO" id="GO:0004021">
    <property type="term" value="F:L-alanine:2-oxoglutarate aminotransferase activity"/>
    <property type="evidence" value="ECO:0007669"/>
    <property type="project" value="UniProtKB-EC"/>
</dbReference>
<comment type="similarity">
    <text evidence="7">Belongs to the class-I pyridoxal-phosphate-dependent aminotransferase family. Alanine aminotransferase subfamily.</text>
</comment>
<evidence type="ECO:0000256" key="1">
    <source>
        <dbReference type="ARBA" id="ARBA00001933"/>
    </source>
</evidence>
<dbReference type="Gene3D" id="1.10.287.1970">
    <property type="match status" value="1"/>
</dbReference>
<evidence type="ECO:0000313" key="13">
    <source>
        <dbReference type="Proteomes" id="UP000261520"/>
    </source>
</evidence>
<keyword evidence="13" id="KW-1185">Reference proteome</keyword>
<evidence type="ECO:0000313" key="12">
    <source>
        <dbReference type="Ensembl" id="ENSPMGP00000019175.1"/>
    </source>
</evidence>
<dbReference type="GO" id="GO:0030170">
    <property type="term" value="F:pyridoxal phosphate binding"/>
    <property type="evidence" value="ECO:0007669"/>
    <property type="project" value="InterPro"/>
</dbReference>
<evidence type="ECO:0000256" key="4">
    <source>
        <dbReference type="ARBA" id="ARBA00022679"/>
    </source>
</evidence>
<dbReference type="Proteomes" id="UP000261520">
    <property type="component" value="Unplaced"/>
</dbReference>
<feature type="transmembrane region" description="Helical" evidence="10">
    <location>
        <begin position="21"/>
        <end position="45"/>
    </location>
</feature>
<organism evidence="12 13">
    <name type="scientific">Periophthalmus magnuspinnatus</name>
    <dbReference type="NCBI Taxonomy" id="409849"/>
    <lineage>
        <taxon>Eukaryota</taxon>
        <taxon>Metazoa</taxon>
        <taxon>Chordata</taxon>
        <taxon>Craniata</taxon>
        <taxon>Vertebrata</taxon>
        <taxon>Euteleostomi</taxon>
        <taxon>Actinopterygii</taxon>
        <taxon>Neopterygii</taxon>
        <taxon>Teleostei</taxon>
        <taxon>Neoteleostei</taxon>
        <taxon>Acanthomorphata</taxon>
        <taxon>Gobiaria</taxon>
        <taxon>Gobiiformes</taxon>
        <taxon>Gobioidei</taxon>
        <taxon>Gobiidae</taxon>
        <taxon>Oxudercinae</taxon>
        <taxon>Periophthalmus</taxon>
    </lineage>
</organism>
<evidence type="ECO:0000256" key="7">
    <source>
        <dbReference type="ARBA" id="ARBA00025785"/>
    </source>
</evidence>
<evidence type="ECO:0000256" key="8">
    <source>
        <dbReference type="ARBA" id="ARBA00026106"/>
    </source>
</evidence>